<keyword evidence="2" id="KW-0808">Transferase</keyword>
<dbReference type="InterPro" id="IPR050644">
    <property type="entry name" value="PG_Glycine_Bridge_Synth"/>
</dbReference>
<dbReference type="GO" id="GO:0016746">
    <property type="term" value="F:acyltransferase activity"/>
    <property type="evidence" value="ECO:0007669"/>
    <property type="project" value="UniProtKB-KW"/>
</dbReference>
<dbReference type="PANTHER" id="PTHR36174:SF1">
    <property type="entry name" value="LIPID II:GLYCINE GLYCYLTRANSFERASE"/>
    <property type="match status" value="1"/>
</dbReference>
<feature type="domain" description="BioF2-like acetyltransferase" evidence="1">
    <location>
        <begin position="135"/>
        <end position="257"/>
    </location>
</feature>
<evidence type="ECO:0000313" key="3">
    <source>
        <dbReference type="Proteomes" id="UP001169823"/>
    </source>
</evidence>
<accession>A0AAW7XSY6</accession>
<proteinExistence type="predicted"/>
<dbReference type="InterPro" id="IPR016181">
    <property type="entry name" value="Acyl_CoA_acyltransferase"/>
</dbReference>
<sequence length="284" mass="31101">MQTREIDNEAEWEALADQVMAPLPQRWIYGAAAQQIGRGVLRLCVYEAGHPMALAQVVFRCLFGLHICLVTRGPLFFAATREAEVLRLIRRALPFGLTLISPERGLGGLPLSVAPEIAELSLAGDLAQLRARMDRKWRNGLRKAEKSAGSVTCIRPPPAALMPLLRAEKARQSKGAYRALPPEFTLAIQAASAEALRLFSCEDAQMLFATHGNTATYQIGHTGPRGRCSNAHNLILWKAMQHLRSEGITRLDLGTINRAKAPGLARFKLRTGAQARTLAAARLL</sequence>
<evidence type="ECO:0000313" key="2">
    <source>
        <dbReference type="EMBL" id="MDO6457427.1"/>
    </source>
</evidence>
<dbReference type="Gene3D" id="3.40.630.30">
    <property type="match status" value="2"/>
</dbReference>
<dbReference type="InterPro" id="IPR038740">
    <property type="entry name" value="BioF2-like_GNAT_dom"/>
</dbReference>
<dbReference type="RefSeq" id="WP_303479619.1">
    <property type="nucleotide sequence ID" value="NZ_JAUOPJ010000007.1"/>
</dbReference>
<gene>
    <name evidence="2" type="ORF">Q4494_10070</name>
</gene>
<organism evidence="2 3">
    <name type="scientific">Celeribacter halophilus</name>
    <dbReference type="NCBI Taxonomy" id="576117"/>
    <lineage>
        <taxon>Bacteria</taxon>
        <taxon>Pseudomonadati</taxon>
        <taxon>Pseudomonadota</taxon>
        <taxon>Alphaproteobacteria</taxon>
        <taxon>Rhodobacterales</taxon>
        <taxon>Roseobacteraceae</taxon>
        <taxon>Celeribacter</taxon>
    </lineage>
</organism>
<name>A0AAW7XSY6_9RHOB</name>
<dbReference type="Proteomes" id="UP001169823">
    <property type="component" value="Unassembled WGS sequence"/>
</dbReference>
<dbReference type="PANTHER" id="PTHR36174">
    <property type="entry name" value="LIPID II:GLYCINE GLYCYLTRANSFERASE"/>
    <property type="match status" value="1"/>
</dbReference>
<dbReference type="SUPFAM" id="SSF55729">
    <property type="entry name" value="Acyl-CoA N-acyltransferases (Nat)"/>
    <property type="match status" value="1"/>
</dbReference>
<dbReference type="EC" id="2.3.1.-" evidence="2"/>
<comment type="caution">
    <text evidence="2">The sequence shown here is derived from an EMBL/GenBank/DDBJ whole genome shotgun (WGS) entry which is preliminary data.</text>
</comment>
<reference evidence="2" key="1">
    <citation type="submission" date="2023-07" db="EMBL/GenBank/DDBJ databases">
        <title>Genome content predicts the carbon catabolic preferences of heterotrophic bacteria.</title>
        <authorList>
            <person name="Gralka M."/>
        </authorList>
    </citation>
    <scope>NUCLEOTIDE SEQUENCE</scope>
    <source>
        <strain evidence="2">I2M02</strain>
    </source>
</reference>
<dbReference type="AlphaFoldDB" id="A0AAW7XSY6"/>
<dbReference type="EMBL" id="JAUOPJ010000007">
    <property type="protein sequence ID" value="MDO6457427.1"/>
    <property type="molecule type" value="Genomic_DNA"/>
</dbReference>
<keyword evidence="2" id="KW-0012">Acyltransferase</keyword>
<evidence type="ECO:0000259" key="1">
    <source>
        <dbReference type="Pfam" id="PF13480"/>
    </source>
</evidence>
<dbReference type="Pfam" id="PF13480">
    <property type="entry name" value="Acetyltransf_6"/>
    <property type="match status" value="1"/>
</dbReference>
<protein>
    <submittedName>
        <fullName evidence="2">GNAT family N-acetyltransferase</fullName>
        <ecNumber evidence="2">2.3.1.-</ecNumber>
    </submittedName>
</protein>